<dbReference type="Pfam" id="PF01521">
    <property type="entry name" value="Fe-S_biosyn"/>
    <property type="match status" value="1"/>
</dbReference>
<reference evidence="2" key="1">
    <citation type="submission" date="2019-09" db="EMBL/GenBank/DDBJ databases">
        <authorList>
            <person name="Needham M D."/>
        </authorList>
    </citation>
    <scope>NUCLEOTIDE SEQUENCE</scope>
</reference>
<proteinExistence type="predicted"/>
<dbReference type="GO" id="GO:0051537">
    <property type="term" value="F:2 iron, 2 sulfur cluster binding"/>
    <property type="evidence" value="ECO:0007669"/>
    <property type="project" value="TreeGrafter"/>
</dbReference>
<dbReference type="GO" id="GO:0005737">
    <property type="term" value="C:cytoplasm"/>
    <property type="evidence" value="ECO:0007669"/>
    <property type="project" value="TreeGrafter"/>
</dbReference>
<name>A0A5E8CI64_9ZZZZ</name>
<dbReference type="PANTHER" id="PTHR10072">
    <property type="entry name" value="IRON-SULFUR CLUSTER ASSEMBLY PROTEIN"/>
    <property type="match status" value="1"/>
</dbReference>
<dbReference type="AlphaFoldDB" id="A0A5E8CI64"/>
<accession>A0A5E8CI64</accession>
<organism evidence="2">
    <name type="scientific">seawater metagenome</name>
    <dbReference type="NCBI Taxonomy" id="1561972"/>
    <lineage>
        <taxon>unclassified sequences</taxon>
        <taxon>metagenomes</taxon>
        <taxon>ecological metagenomes</taxon>
    </lineage>
</organism>
<dbReference type="GO" id="GO:0016226">
    <property type="term" value="P:iron-sulfur cluster assembly"/>
    <property type="evidence" value="ECO:0007669"/>
    <property type="project" value="TreeGrafter"/>
</dbReference>
<protein>
    <recommendedName>
        <fullName evidence="1">Core domain-containing protein</fullName>
    </recommendedName>
</protein>
<sequence length="141" mass="15958">MLRNLTNIYVNRFFSTQTSTSIVNITNTAWEKINDILLKSNSQGMLFSIKSGGCNGFNYNFEVLNDKNSDLLNNKLKPTCIENDSSKVYIDPLAEMYLIGTTIDYIKEDYSKGVYENKFVYIADKERATNCGCGVSFSPKI</sequence>
<evidence type="ECO:0000259" key="1">
    <source>
        <dbReference type="Pfam" id="PF01521"/>
    </source>
</evidence>
<dbReference type="InterPro" id="IPR035903">
    <property type="entry name" value="HesB-like_dom_sf"/>
</dbReference>
<feature type="domain" description="Core" evidence="1">
    <location>
        <begin position="23"/>
        <end position="111"/>
    </location>
</feature>
<dbReference type="Gene3D" id="2.60.300.12">
    <property type="entry name" value="HesB-like domain"/>
    <property type="match status" value="1"/>
</dbReference>
<dbReference type="EMBL" id="CABVLZ010000002">
    <property type="protein sequence ID" value="VVU94767.1"/>
    <property type="molecule type" value="Genomic_DNA"/>
</dbReference>
<dbReference type="InterPro" id="IPR050322">
    <property type="entry name" value="Fe-S_cluster_asmbl/transfer"/>
</dbReference>
<dbReference type="SUPFAM" id="SSF89360">
    <property type="entry name" value="HesB-like domain"/>
    <property type="match status" value="1"/>
</dbReference>
<evidence type="ECO:0000313" key="2">
    <source>
        <dbReference type="EMBL" id="VVU94767.1"/>
    </source>
</evidence>
<dbReference type="PANTHER" id="PTHR10072:SF41">
    <property type="entry name" value="IRON-SULFUR CLUSTER ASSEMBLY 1 HOMOLOG, MITOCHONDRIAL"/>
    <property type="match status" value="1"/>
</dbReference>
<dbReference type="InterPro" id="IPR000361">
    <property type="entry name" value="ATAP_core_dom"/>
</dbReference>
<gene>
    <name evidence="2" type="ORF">CPAV1605_492</name>
</gene>